<feature type="transmembrane region" description="Helical" evidence="1">
    <location>
        <begin position="12"/>
        <end position="31"/>
    </location>
</feature>
<dbReference type="PROSITE" id="PS51257">
    <property type="entry name" value="PROKAR_LIPOPROTEIN"/>
    <property type="match status" value="1"/>
</dbReference>
<keyword evidence="1" id="KW-0472">Membrane</keyword>
<feature type="transmembrane region" description="Helical" evidence="1">
    <location>
        <begin position="37"/>
        <end position="57"/>
    </location>
</feature>
<reference evidence="3" key="1">
    <citation type="journal article" date="2019" name="Int. J. Syst. Evol. Microbiol.">
        <title>The Global Catalogue of Microorganisms (GCM) 10K type strain sequencing project: providing services to taxonomists for standard genome sequencing and annotation.</title>
        <authorList>
            <consortium name="The Broad Institute Genomics Platform"/>
            <consortium name="The Broad Institute Genome Sequencing Center for Infectious Disease"/>
            <person name="Wu L."/>
            <person name="Ma J."/>
        </authorList>
    </citation>
    <scope>NUCLEOTIDE SEQUENCE [LARGE SCALE GENOMIC DNA]</scope>
    <source>
        <strain evidence="3">KCTC 12848</strain>
    </source>
</reference>
<evidence type="ECO:0000256" key="1">
    <source>
        <dbReference type="SAM" id="Phobius"/>
    </source>
</evidence>
<protein>
    <submittedName>
        <fullName evidence="2">Uncharacterized protein</fullName>
    </submittedName>
</protein>
<proteinExistence type="predicted"/>
<dbReference type="RefSeq" id="WP_344041034.1">
    <property type="nucleotide sequence ID" value="NZ_BAAAKE010000027.1"/>
</dbReference>
<dbReference type="Proteomes" id="UP001595833">
    <property type="component" value="Unassembled WGS sequence"/>
</dbReference>
<accession>A0ABV9Y6U9</accession>
<dbReference type="EMBL" id="JBHSJB010000032">
    <property type="protein sequence ID" value="MFC5058395.1"/>
    <property type="molecule type" value="Genomic_DNA"/>
</dbReference>
<gene>
    <name evidence="2" type="ORF">ACFPFM_32190</name>
</gene>
<keyword evidence="3" id="KW-1185">Reference proteome</keyword>
<organism evidence="2 3">
    <name type="scientific">Saccharothrix xinjiangensis</name>
    <dbReference type="NCBI Taxonomy" id="204798"/>
    <lineage>
        <taxon>Bacteria</taxon>
        <taxon>Bacillati</taxon>
        <taxon>Actinomycetota</taxon>
        <taxon>Actinomycetes</taxon>
        <taxon>Pseudonocardiales</taxon>
        <taxon>Pseudonocardiaceae</taxon>
        <taxon>Saccharothrix</taxon>
    </lineage>
</organism>
<comment type="caution">
    <text evidence="2">The sequence shown here is derived from an EMBL/GenBank/DDBJ whole genome shotgun (WGS) entry which is preliminary data.</text>
</comment>
<evidence type="ECO:0000313" key="3">
    <source>
        <dbReference type="Proteomes" id="UP001595833"/>
    </source>
</evidence>
<evidence type="ECO:0000313" key="2">
    <source>
        <dbReference type="EMBL" id="MFC5058395.1"/>
    </source>
</evidence>
<name>A0ABV9Y6U9_9PSEU</name>
<keyword evidence="1" id="KW-1133">Transmembrane helix</keyword>
<keyword evidence="1" id="KW-0812">Transmembrane</keyword>
<sequence>MTGKKWVRQLHRWVSIAFTVAVIACFAFFNQAESAPWLFYLPLPPLTLLLFTGLYLFSAPYLRRRRVVASAPEQPQ</sequence>